<evidence type="ECO:0000256" key="3">
    <source>
        <dbReference type="ARBA" id="ARBA00023136"/>
    </source>
</evidence>
<keyword evidence="6" id="KW-1185">Reference proteome</keyword>
<gene>
    <name evidence="5" type="ORF">LMG27177_07330</name>
</gene>
<evidence type="ECO:0008006" key="7">
    <source>
        <dbReference type="Google" id="ProtNLM"/>
    </source>
</evidence>
<reference evidence="5 6" key="1">
    <citation type="submission" date="2020-04" db="EMBL/GenBank/DDBJ databases">
        <authorList>
            <person name="De Canck E."/>
        </authorList>
    </citation>
    <scope>NUCLEOTIDE SEQUENCE [LARGE SCALE GENOMIC DNA]</scope>
    <source>
        <strain evidence="5 6">LMG 27177</strain>
    </source>
</reference>
<keyword evidence="2 4" id="KW-1133">Transmembrane helix</keyword>
<dbReference type="Pfam" id="PF07690">
    <property type="entry name" value="MFS_1"/>
    <property type="match status" value="1"/>
</dbReference>
<proteinExistence type="predicted"/>
<keyword evidence="1 4" id="KW-0812">Transmembrane</keyword>
<dbReference type="Proteomes" id="UP000494252">
    <property type="component" value="Unassembled WGS sequence"/>
</dbReference>
<dbReference type="InterPro" id="IPR011701">
    <property type="entry name" value="MFS"/>
</dbReference>
<sequence>MNSPSHAPLFALCLSGSTYWALIQDTVPGPKLGSVGGCVHAIANCAGIVGPVVTGVLIQQSHTFFSAFALAGGIALASVLAVMILLRPRSERRLQPSEAGIVR</sequence>
<name>A0A6J5H126_9BURK</name>
<evidence type="ECO:0000256" key="4">
    <source>
        <dbReference type="SAM" id="Phobius"/>
    </source>
</evidence>
<feature type="transmembrane region" description="Helical" evidence="4">
    <location>
        <begin position="6"/>
        <end position="23"/>
    </location>
</feature>
<dbReference type="RefSeq" id="WP_246291561.1">
    <property type="nucleotide sequence ID" value="NZ_CADIKI010000039.1"/>
</dbReference>
<dbReference type="Gene3D" id="1.20.1250.20">
    <property type="entry name" value="MFS general substrate transporter like domains"/>
    <property type="match status" value="1"/>
</dbReference>
<organism evidence="5 6">
    <name type="scientific">Paraburkholderia fynbosensis</name>
    <dbReference type="NCBI Taxonomy" id="1200993"/>
    <lineage>
        <taxon>Bacteria</taxon>
        <taxon>Pseudomonadati</taxon>
        <taxon>Pseudomonadota</taxon>
        <taxon>Betaproteobacteria</taxon>
        <taxon>Burkholderiales</taxon>
        <taxon>Burkholderiaceae</taxon>
        <taxon>Paraburkholderia</taxon>
    </lineage>
</organism>
<dbReference type="InterPro" id="IPR036259">
    <property type="entry name" value="MFS_trans_sf"/>
</dbReference>
<dbReference type="GO" id="GO:0022857">
    <property type="term" value="F:transmembrane transporter activity"/>
    <property type="evidence" value="ECO:0007669"/>
    <property type="project" value="InterPro"/>
</dbReference>
<protein>
    <recommendedName>
        <fullName evidence="7">Major facilitator superfamily (MFS) profile domain-containing protein</fullName>
    </recommendedName>
</protein>
<dbReference type="EMBL" id="CADIKI010000039">
    <property type="protein sequence ID" value="CAB3810611.1"/>
    <property type="molecule type" value="Genomic_DNA"/>
</dbReference>
<feature type="transmembrane region" description="Helical" evidence="4">
    <location>
        <begin position="64"/>
        <end position="86"/>
    </location>
</feature>
<evidence type="ECO:0000256" key="1">
    <source>
        <dbReference type="ARBA" id="ARBA00022692"/>
    </source>
</evidence>
<feature type="transmembrane region" description="Helical" evidence="4">
    <location>
        <begin position="35"/>
        <end position="58"/>
    </location>
</feature>
<dbReference type="AlphaFoldDB" id="A0A6J5H126"/>
<evidence type="ECO:0000313" key="5">
    <source>
        <dbReference type="EMBL" id="CAB3810611.1"/>
    </source>
</evidence>
<accession>A0A6J5H126</accession>
<keyword evidence="3 4" id="KW-0472">Membrane</keyword>
<dbReference type="SUPFAM" id="SSF103473">
    <property type="entry name" value="MFS general substrate transporter"/>
    <property type="match status" value="1"/>
</dbReference>
<evidence type="ECO:0000256" key="2">
    <source>
        <dbReference type="ARBA" id="ARBA00022989"/>
    </source>
</evidence>
<evidence type="ECO:0000313" key="6">
    <source>
        <dbReference type="Proteomes" id="UP000494252"/>
    </source>
</evidence>